<dbReference type="Proteomes" id="UP000583929">
    <property type="component" value="Unassembled WGS sequence"/>
</dbReference>
<name>A0A7J6HMI5_CANSA</name>
<keyword evidence="3" id="KW-0813">Transport</keyword>
<organism evidence="8 10">
    <name type="scientific">Cannabis sativa</name>
    <name type="common">Hemp</name>
    <name type="synonym">Marijuana</name>
    <dbReference type="NCBI Taxonomy" id="3483"/>
    <lineage>
        <taxon>Eukaryota</taxon>
        <taxon>Viridiplantae</taxon>
        <taxon>Streptophyta</taxon>
        <taxon>Embryophyta</taxon>
        <taxon>Tracheophyta</taxon>
        <taxon>Spermatophyta</taxon>
        <taxon>Magnoliopsida</taxon>
        <taxon>eudicotyledons</taxon>
        <taxon>Gunneridae</taxon>
        <taxon>Pentapetalae</taxon>
        <taxon>rosids</taxon>
        <taxon>fabids</taxon>
        <taxon>Rosales</taxon>
        <taxon>Cannabaceae</taxon>
        <taxon>Cannabis</taxon>
    </lineage>
</organism>
<comment type="similarity">
    <text evidence="2">Belongs to the nucleoporin Nup133 family.</text>
</comment>
<accession>A0A7J6HMI5</accession>
<dbReference type="PANTHER" id="PTHR13405">
    <property type="entry name" value="NUCLEAR PORE COMPLEX PROTEIN NUP133"/>
    <property type="match status" value="1"/>
</dbReference>
<evidence type="ECO:0000256" key="3">
    <source>
        <dbReference type="ARBA" id="ARBA00022448"/>
    </source>
</evidence>
<dbReference type="PANTHER" id="PTHR13405:SF11">
    <property type="entry name" value="NUCLEAR PORE COMPLEX PROTEIN NUP133"/>
    <property type="match status" value="1"/>
</dbReference>
<dbReference type="InterPro" id="IPR014908">
    <property type="entry name" value="Nucleoporin_Nup133/Nup155_N"/>
</dbReference>
<evidence type="ECO:0000259" key="6">
    <source>
        <dbReference type="Pfam" id="PF08801"/>
    </source>
</evidence>
<feature type="domain" description="Nucleoporin Nup133/Nup155-like N-terminal" evidence="6">
    <location>
        <begin position="165"/>
        <end position="621"/>
    </location>
</feature>
<gene>
    <name evidence="7" type="ORF">F8388_021878</name>
    <name evidence="8" type="ORF">G4B88_019243</name>
</gene>
<dbReference type="InterPro" id="IPR015943">
    <property type="entry name" value="WD40/YVTN_repeat-like_dom_sf"/>
</dbReference>
<dbReference type="InterPro" id="IPR037624">
    <property type="entry name" value="Nup133-like"/>
</dbReference>
<reference evidence="9 10" key="1">
    <citation type="journal article" date="2020" name="bioRxiv">
        <title>Sequence and annotation of 42 cannabis genomes reveals extensive copy number variation in cannabinoid synthesis and pathogen resistance genes.</title>
        <authorList>
            <person name="Mckernan K.J."/>
            <person name="Helbert Y."/>
            <person name="Kane L.T."/>
            <person name="Ebling H."/>
            <person name="Zhang L."/>
            <person name="Liu B."/>
            <person name="Eaton Z."/>
            <person name="Mclaughlin S."/>
            <person name="Kingan S."/>
            <person name="Baybayan P."/>
            <person name="Concepcion G."/>
            <person name="Jordan M."/>
            <person name="Riva A."/>
            <person name="Barbazuk W."/>
            <person name="Harkins T."/>
        </authorList>
    </citation>
    <scope>NUCLEOTIDE SEQUENCE [LARGE SCALE GENOMIC DNA]</scope>
    <source>
        <strain evidence="9 10">cv. Jamaican Lion 4</strain>
        <strain evidence="8">Father</strain>
        <strain evidence="7">Mother</strain>
        <tissue evidence="8">Leaf</tissue>
    </source>
</reference>
<dbReference type="GO" id="GO:0031080">
    <property type="term" value="C:nuclear pore outer ring"/>
    <property type="evidence" value="ECO:0007669"/>
    <property type="project" value="TreeGrafter"/>
</dbReference>
<protein>
    <recommendedName>
        <fullName evidence="6">Nucleoporin Nup133/Nup155-like N-terminal domain-containing protein</fullName>
    </recommendedName>
</protein>
<comment type="caution">
    <text evidence="8">The sequence shown here is derived from an EMBL/GenBank/DDBJ whole genome shotgun (WGS) entry which is preliminary data.</text>
</comment>
<dbReference type="GO" id="GO:0016973">
    <property type="term" value="P:poly(A)+ mRNA export from nucleus"/>
    <property type="evidence" value="ECO:0007669"/>
    <property type="project" value="TreeGrafter"/>
</dbReference>
<evidence type="ECO:0000256" key="2">
    <source>
        <dbReference type="ARBA" id="ARBA00005569"/>
    </source>
</evidence>
<dbReference type="SUPFAM" id="SSF117289">
    <property type="entry name" value="Nucleoporin domain"/>
    <property type="match status" value="1"/>
</dbReference>
<evidence type="ECO:0000256" key="5">
    <source>
        <dbReference type="SAM" id="MobiDB-lite"/>
    </source>
</evidence>
<evidence type="ECO:0000256" key="4">
    <source>
        <dbReference type="ARBA" id="ARBA00023242"/>
    </source>
</evidence>
<keyword evidence="4" id="KW-0539">Nucleus</keyword>
<comment type="subcellular location">
    <subcellularLocation>
        <location evidence="1">Nucleus</location>
    </subcellularLocation>
</comment>
<dbReference type="GO" id="GO:0006606">
    <property type="term" value="P:protein import into nucleus"/>
    <property type="evidence" value="ECO:0007669"/>
    <property type="project" value="TreeGrafter"/>
</dbReference>
<dbReference type="Pfam" id="PF08801">
    <property type="entry name" value="Nucleoporin_N"/>
    <property type="match status" value="1"/>
</dbReference>
<dbReference type="EMBL" id="JAATIP010000217">
    <property type="protein sequence ID" value="KAF4359326.1"/>
    <property type="molecule type" value="Genomic_DNA"/>
</dbReference>
<dbReference type="GO" id="GO:0000972">
    <property type="term" value="P:transcription-dependent tethering of RNA polymerase II gene DNA at nuclear periphery"/>
    <property type="evidence" value="ECO:0007669"/>
    <property type="project" value="TreeGrafter"/>
</dbReference>
<sequence length="1387" mass="155553">MLNSSLQFFGAFGLKGMLKHMLKLQSLLCVSCNLLATTYEITNKLRPAIVKPTNMSLDVQSPRILLLLAVRILRLWLRQIMQILRRRMFSPGTKRSNASSRRDPNLGHAGSPVTPLTENRRSTSDNAVPNRPSTGTPAPWAPRLSVLARIPTANNNEKGDVADQIKPVYVGEFPQVVRDEQTMLLQRHGRGDAFICGGVEKGTSIAWIICGSKLFVWSYLSPAVSKKCVVLEIPSNILESGDIDRSDGNCWFVCAVSWDRTSSRTKKLVEHNDFAAIILCNQKTRTVIYWPDINSEGKTAPVTSNASPNEFEVTSSPINVKNITNKKNSSFTGLCSFNSLITAAVPNLPHVCIALASSSNGEVWKFLCSPSGIKRHKVDWDTSLSSTSRSNDGVQILGSRGYPRSLIWRFSHPSMQESSRQFFLLTNYEIQCFSIELCPDVNVSKVWSHEIIGTDGDLGIKKDLAGQKCIWPLDMQIDNHGKVITILVATFCKDRVSSSSYTQYSLLTMQYKSGVSTEVAHERVLEKKAPIQVIIPKARVEDEDFLFSMRLRVGGKPSGSTIILSNDGTATVSHYYGNSTRLYQFDLPYDAGKVLDASVLPNTDDGEEGAWVVLTEKAGIWAIPEKAVIIGGVEPPERSLSRKGSSNEGSAQEERKNITFGGNVAPRRASSEALGAGDRQRAVVGVMAHRNAQDEESETLLSQLFHDFQVSGQVEGSLEKLQKTRAFERGEETNVFARTSKSIVDTLAKHWTTTRGAEILAMAIVSSQLFDKQQKHQKFLQFLALSKCHEELCSRQRHSLQTILEHGEKLAGMIQLRELQNVISQSRSTAVGSSHSTQEIQTSGALWDLIQFVGERARRSIVLLMDRDNAEVFYSKVSDLEEVFYCLDRQLEYVISAEQPFGIQIQRACELSNACVTIVRAAMHYKNEHHLWYPPPEGLTPWYCKHVVRNGMWGIASFMLQLLKEASRLDVSAKSDLYTHLEALAEVLLEAYAGAVNTKVELGEDHKGLVEEYWNRRDMLLDSLYQQVKEFVEAKHQNLSDGGEEEILRKFFSQILSIAKRHECYNTLWKVCCDLNDSDLIRNLMRESMGPNGGFSYFVFKQLYISRQFSKLLRLGEEFPEELSIFLKRHQDLLWLHELFLNQFSLASETLHSLALTQQESTMSEAEEETDPSYANVVTNLQDRKRLLNLSKIAAIAGKDTESNEEIIKFLPDDGTKQTVGERLLNPEELIKLCLEMRSPELSLCVFDVFAWTSSSFRKANKTLLEECWRNAADQDDWSELYQASVIEGWTDEATMQNLKHTVLFKASSRCYGPLAETFGEGFDQVLPLRLETLESPAKKDASVEAILMQHKDYPEAGKLMLTAIMMGSIQADTKEEKVGDGPSPME</sequence>
<evidence type="ECO:0000256" key="1">
    <source>
        <dbReference type="ARBA" id="ARBA00004123"/>
    </source>
</evidence>
<feature type="region of interest" description="Disordered" evidence="5">
    <location>
        <begin position="634"/>
        <end position="676"/>
    </location>
</feature>
<dbReference type="GO" id="GO:0017056">
    <property type="term" value="F:structural constituent of nuclear pore"/>
    <property type="evidence" value="ECO:0007669"/>
    <property type="project" value="InterPro"/>
</dbReference>
<feature type="compositionally biased region" description="Polar residues" evidence="5">
    <location>
        <begin position="124"/>
        <end position="136"/>
    </location>
</feature>
<dbReference type="Proteomes" id="UP000525078">
    <property type="component" value="Unassembled WGS sequence"/>
</dbReference>
<evidence type="ECO:0000313" key="9">
    <source>
        <dbReference type="Proteomes" id="UP000525078"/>
    </source>
</evidence>
<evidence type="ECO:0000313" key="7">
    <source>
        <dbReference type="EMBL" id="KAF4359326.1"/>
    </source>
</evidence>
<dbReference type="EMBL" id="JAATIQ010000036">
    <property type="protein sequence ID" value="KAF4396443.1"/>
    <property type="molecule type" value="Genomic_DNA"/>
</dbReference>
<evidence type="ECO:0000313" key="10">
    <source>
        <dbReference type="Proteomes" id="UP000583929"/>
    </source>
</evidence>
<keyword evidence="10" id="KW-1185">Reference proteome</keyword>
<proteinExistence type="inferred from homology"/>
<feature type="region of interest" description="Disordered" evidence="5">
    <location>
        <begin position="91"/>
        <end position="141"/>
    </location>
</feature>
<dbReference type="Gene3D" id="2.130.10.10">
    <property type="entry name" value="YVTN repeat-like/Quinoprotein amine dehydrogenase"/>
    <property type="match status" value="1"/>
</dbReference>
<evidence type="ECO:0000313" key="8">
    <source>
        <dbReference type="EMBL" id="KAF4396443.1"/>
    </source>
</evidence>